<keyword evidence="1" id="KW-1133">Transmembrane helix</keyword>
<evidence type="ECO:0000313" key="2">
    <source>
        <dbReference type="EMBL" id="STD14522.1"/>
    </source>
</evidence>
<dbReference type="AlphaFoldDB" id="A0AA46BQ03"/>
<keyword evidence="1" id="KW-0812">Transmembrane</keyword>
<gene>
    <name evidence="2" type="ORF">NCTC7915_02117</name>
</gene>
<comment type="caution">
    <text evidence="2">The sequence shown here is derived from an EMBL/GenBank/DDBJ whole genome shotgun (WGS) entry which is preliminary data.</text>
</comment>
<dbReference type="Proteomes" id="UP000254118">
    <property type="component" value="Unassembled WGS sequence"/>
</dbReference>
<keyword evidence="1" id="KW-0472">Membrane</keyword>
<protein>
    <submittedName>
        <fullName evidence="2">Uncharacterized protein</fullName>
    </submittedName>
</protein>
<reference evidence="2 3" key="1">
    <citation type="submission" date="2018-06" db="EMBL/GenBank/DDBJ databases">
        <authorList>
            <consortium name="Pathogen Informatics"/>
            <person name="Doyle S."/>
        </authorList>
    </citation>
    <scope>NUCLEOTIDE SEQUENCE [LARGE SCALE GENOMIC DNA]</scope>
    <source>
        <strain evidence="2 3">NCTC7915</strain>
    </source>
</reference>
<dbReference type="EMBL" id="UFYA01000001">
    <property type="protein sequence ID" value="STD14522.1"/>
    <property type="molecule type" value="Genomic_DNA"/>
</dbReference>
<evidence type="ECO:0000313" key="3">
    <source>
        <dbReference type="Proteomes" id="UP000254118"/>
    </source>
</evidence>
<evidence type="ECO:0000256" key="1">
    <source>
        <dbReference type="SAM" id="Phobius"/>
    </source>
</evidence>
<feature type="transmembrane region" description="Helical" evidence="1">
    <location>
        <begin position="46"/>
        <end position="74"/>
    </location>
</feature>
<name>A0AA46BQ03_9MICO</name>
<sequence>MVLAKSPAGDPMRFGTFWPDLDSLGFCLVQACTDRFGAGFVRVERLLALAATFVRLVALVVVGLTIAVISGGYLCL</sequence>
<proteinExistence type="predicted"/>
<accession>A0AA46BQ03</accession>
<organism evidence="2 3">
    <name type="scientific">Dermatophilus congolensis</name>
    <dbReference type="NCBI Taxonomy" id="1863"/>
    <lineage>
        <taxon>Bacteria</taxon>
        <taxon>Bacillati</taxon>
        <taxon>Actinomycetota</taxon>
        <taxon>Actinomycetes</taxon>
        <taxon>Micrococcales</taxon>
        <taxon>Dermatophilaceae</taxon>
        <taxon>Dermatophilus</taxon>
    </lineage>
</organism>